<dbReference type="GO" id="GO:0046496">
    <property type="term" value="P:nicotinamide nucleotide metabolic process"/>
    <property type="evidence" value="ECO:0007669"/>
    <property type="project" value="UniProtKB-UniRule"/>
</dbReference>
<dbReference type="OMA" id="WRAAYHN"/>
<dbReference type="KEGG" id="cme:CYME_CMA033C"/>
<dbReference type="GO" id="GO:0047453">
    <property type="term" value="F:ATP-dependent NAD(P)H-hydrate dehydratase activity"/>
    <property type="evidence" value="ECO:0007669"/>
    <property type="project" value="UniProtKB-UniRule"/>
</dbReference>
<dbReference type="CDD" id="cd01171">
    <property type="entry name" value="YXKO-related"/>
    <property type="match status" value="1"/>
</dbReference>
<evidence type="ECO:0000256" key="2">
    <source>
        <dbReference type="ARBA" id="ARBA00022840"/>
    </source>
</evidence>
<dbReference type="RefSeq" id="XP_005535037.1">
    <property type="nucleotide sequence ID" value="XM_005534980.1"/>
</dbReference>
<dbReference type="Pfam" id="PF01256">
    <property type="entry name" value="Carb_kinase"/>
    <property type="match status" value="1"/>
</dbReference>
<protein>
    <recommendedName>
        <fullName evidence="6">ATP-dependent (S)-NAD(P)H-hydrate dehydratase</fullName>
        <ecNumber evidence="6">4.2.1.93</ecNumber>
    </recommendedName>
    <alternativeName>
        <fullName evidence="6">ATP-dependent NAD(P)HX dehydratase</fullName>
    </alternativeName>
</protein>
<reference evidence="8 9" key="1">
    <citation type="journal article" date="2004" name="Nature">
        <title>Genome sequence of the ultrasmall unicellular red alga Cyanidioschyzon merolae 10D.</title>
        <authorList>
            <person name="Matsuzaki M."/>
            <person name="Misumi O."/>
            <person name="Shin-i T."/>
            <person name="Maruyama S."/>
            <person name="Takahara M."/>
            <person name="Miyagishima S."/>
            <person name="Mori T."/>
            <person name="Nishida K."/>
            <person name="Yagisawa F."/>
            <person name="Nishida K."/>
            <person name="Yoshida Y."/>
            <person name="Nishimura Y."/>
            <person name="Nakao S."/>
            <person name="Kobayashi T."/>
            <person name="Momoyama Y."/>
            <person name="Higashiyama T."/>
            <person name="Minoda A."/>
            <person name="Sano M."/>
            <person name="Nomoto H."/>
            <person name="Oishi K."/>
            <person name="Hayashi H."/>
            <person name="Ohta F."/>
            <person name="Nishizaka S."/>
            <person name="Haga S."/>
            <person name="Miura S."/>
            <person name="Morishita T."/>
            <person name="Kabeya Y."/>
            <person name="Terasawa K."/>
            <person name="Suzuki Y."/>
            <person name="Ishii Y."/>
            <person name="Asakawa S."/>
            <person name="Takano H."/>
            <person name="Ohta N."/>
            <person name="Kuroiwa H."/>
            <person name="Tanaka K."/>
            <person name="Shimizu N."/>
            <person name="Sugano S."/>
            <person name="Sato N."/>
            <person name="Nozaki H."/>
            <person name="Ogasawara N."/>
            <person name="Kohara Y."/>
            <person name="Kuroiwa T."/>
        </authorList>
    </citation>
    <scope>NUCLEOTIDE SEQUENCE [LARGE SCALE GENOMIC DNA]</scope>
    <source>
        <strain evidence="8 9">10D</strain>
    </source>
</reference>
<evidence type="ECO:0000256" key="3">
    <source>
        <dbReference type="ARBA" id="ARBA00022857"/>
    </source>
</evidence>
<keyword evidence="5 6" id="KW-0456">Lyase</keyword>
<feature type="binding site" evidence="6">
    <location>
        <begin position="295"/>
        <end position="299"/>
    </location>
    <ligand>
        <name>ATP</name>
        <dbReference type="ChEBI" id="CHEBI:30616"/>
    </ligand>
</feature>
<evidence type="ECO:0000256" key="1">
    <source>
        <dbReference type="ARBA" id="ARBA00022741"/>
    </source>
</evidence>
<dbReference type="OrthoDB" id="8110916at2759"/>
<organism evidence="8 9">
    <name type="scientific">Cyanidioschyzon merolae (strain NIES-3377 / 10D)</name>
    <name type="common">Unicellular red alga</name>
    <dbReference type="NCBI Taxonomy" id="280699"/>
    <lineage>
        <taxon>Eukaryota</taxon>
        <taxon>Rhodophyta</taxon>
        <taxon>Bangiophyceae</taxon>
        <taxon>Cyanidiales</taxon>
        <taxon>Cyanidiaceae</taxon>
        <taxon>Cyanidioschyzon</taxon>
    </lineage>
</organism>
<evidence type="ECO:0000256" key="6">
    <source>
        <dbReference type="HAMAP-Rule" id="MF_03157"/>
    </source>
</evidence>
<comment type="similarity">
    <text evidence="6">Belongs to the NnrD/CARKD family.</text>
</comment>
<evidence type="ECO:0000313" key="9">
    <source>
        <dbReference type="Proteomes" id="UP000007014"/>
    </source>
</evidence>
<feature type="binding site" evidence="6">
    <location>
        <position position="186"/>
    </location>
    <ligand>
        <name>(6S)-NADPHX</name>
        <dbReference type="ChEBI" id="CHEBI:64076"/>
    </ligand>
</feature>
<proteinExistence type="inferred from homology"/>
<keyword evidence="3" id="KW-0521">NADP</keyword>
<evidence type="ECO:0000256" key="5">
    <source>
        <dbReference type="ARBA" id="ARBA00023239"/>
    </source>
</evidence>
<feature type="binding site" evidence="6">
    <location>
        <position position="334"/>
    </location>
    <ligand>
        <name>(6S)-NADPHX</name>
        <dbReference type="ChEBI" id="CHEBI:64076"/>
    </ligand>
</feature>
<dbReference type="AlphaFoldDB" id="M1UMX3"/>
<dbReference type="EC" id="4.2.1.93" evidence="6"/>
<keyword evidence="2 6" id="KW-0067">ATP-binding</keyword>
<feature type="binding site" evidence="6">
    <location>
        <begin position="324"/>
        <end position="333"/>
    </location>
    <ligand>
        <name>ATP</name>
        <dbReference type="ChEBI" id="CHEBI:30616"/>
    </ligand>
</feature>
<dbReference type="EMBL" id="AP006483">
    <property type="protein sequence ID" value="BAM78751.1"/>
    <property type="molecule type" value="Genomic_DNA"/>
</dbReference>
<dbReference type="SUPFAM" id="SSF53613">
    <property type="entry name" value="Ribokinase-like"/>
    <property type="match status" value="1"/>
</dbReference>
<dbReference type="Proteomes" id="UP000007014">
    <property type="component" value="Chromosome 1"/>
</dbReference>
<dbReference type="HOGENOM" id="CLU_030651_3_0_1"/>
<dbReference type="PROSITE" id="PS51383">
    <property type="entry name" value="YJEF_C_3"/>
    <property type="match status" value="1"/>
</dbReference>
<dbReference type="Gramene" id="CMA033CT">
    <property type="protein sequence ID" value="CMA033CT"/>
    <property type="gene ID" value="CMA033C"/>
</dbReference>
<dbReference type="PANTHER" id="PTHR12592:SF0">
    <property type="entry name" value="ATP-DEPENDENT (S)-NAD(P)H-HYDRATE DEHYDRATASE"/>
    <property type="match status" value="1"/>
</dbReference>
<reference evidence="8 9" key="2">
    <citation type="journal article" date="2007" name="BMC Biol.">
        <title>A 100%-complete sequence reveals unusually simple genomic features in the hot-spring red alga Cyanidioschyzon merolae.</title>
        <authorList>
            <person name="Nozaki H."/>
            <person name="Takano H."/>
            <person name="Misumi O."/>
            <person name="Terasawa K."/>
            <person name="Matsuzaki M."/>
            <person name="Maruyama S."/>
            <person name="Nishida K."/>
            <person name="Yagisawa F."/>
            <person name="Yoshida Y."/>
            <person name="Fujiwara T."/>
            <person name="Takio S."/>
            <person name="Tamura K."/>
            <person name="Chung S.J."/>
            <person name="Nakamura S."/>
            <person name="Kuroiwa H."/>
            <person name="Tanaka K."/>
            <person name="Sato N."/>
            <person name="Kuroiwa T."/>
        </authorList>
    </citation>
    <scope>NUCLEOTIDE SEQUENCE [LARGE SCALE GENOMIC DNA]</scope>
    <source>
        <strain evidence="8 9">10D</strain>
    </source>
</reference>
<dbReference type="PANTHER" id="PTHR12592">
    <property type="entry name" value="ATP-DEPENDENT (S)-NAD(P)H-HYDRATE DEHYDRATASE FAMILY MEMBER"/>
    <property type="match status" value="1"/>
</dbReference>
<dbReference type="InterPro" id="IPR029056">
    <property type="entry name" value="Ribokinase-like"/>
</dbReference>
<sequence length="404" mass="43727">MLLSCETSQILGWCCFHSSRHGLRSVRQGTRLVTLRYQQRVPAKPRYLRNAHTFGEHARSRMDVLEPARLLEAYRRSIPDWETLRHKGAAGRVAVVGGCLEYTGAPYLAAMSATRAGADLAYIFCAVEAAFPLKTYAPDLIVIPAYSSRPLASLQPSDSVHSSEPAAVDLFVSWLPRMHAVCFGPGLGRDPGVLATVQELLVRALKHPVPVVIDADALFLLSQFGPRHTGTALATTLEERRNATADRGSSSNRIAPIVVTPNAVETRRLLESFQIRSPQEWVRHVLAPGDVMLEKGETDRIHAVCDEAHEPEPSCVTVDCAECGSPRRCGGQGDILSGILATSLAWMGFQGESASALVAAVGASTLTRRASRAAFGAKYRAMTATDVLEQVGPVFHAFETESSS</sequence>
<feature type="domain" description="YjeF C-terminal" evidence="7">
    <location>
        <begin position="70"/>
        <end position="398"/>
    </location>
</feature>
<dbReference type="GO" id="GO:0110051">
    <property type="term" value="P:metabolite repair"/>
    <property type="evidence" value="ECO:0007669"/>
    <property type="project" value="TreeGrafter"/>
</dbReference>
<keyword evidence="4 6" id="KW-0520">NAD</keyword>
<name>M1UMX3_CYAM1</name>
<keyword evidence="9" id="KW-1185">Reference proteome</keyword>
<evidence type="ECO:0000313" key="8">
    <source>
        <dbReference type="EMBL" id="BAM78751.1"/>
    </source>
</evidence>
<dbReference type="HAMAP" id="MF_01965">
    <property type="entry name" value="NADHX_dehydratase"/>
    <property type="match status" value="1"/>
</dbReference>
<gene>
    <name evidence="8" type="ORF">CYME_CMA033C</name>
</gene>
<dbReference type="InterPro" id="IPR000631">
    <property type="entry name" value="CARKD"/>
</dbReference>
<comment type="catalytic activity">
    <reaction evidence="6">
        <text>(6S)-NADHX + ATP = ADP + phosphate + NADH + H(+)</text>
        <dbReference type="Rhea" id="RHEA:19017"/>
        <dbReference type="ChEBI" id="CHEBI:15378"/>
        <dbReference type="ChEBI" id="CHEBI:30616"/>
        <dbReference type="ChEBI" id="CHEBI:43474"/>
        <dbReference type="ChEBI" id="CHEBI:57945"/>
        <dbReference type="ChEBI" id="CHEBI:64074"/>
        <dbReference type="ChEBI" id="CHEBI:456216"/>
        <dbReference type="EC" id="4.2.1.93"/>
    </reaction>
</comment>
<evidence type="ECO:0000256" key="4">
    <source>
        <dbReference type="ARBA" id="ARBA00023027"/>
    </source>
</evidence>
<dbReference type="GO" id="GO:0005524">
    <property type="term" value="F:ATP binding"/>
    <property type="evidence" value="ECO:0007669"/>
    <property type="project" value="UniProtKB-KW"/>
</dbReference>
<keyword evidence="6" id="KW-0597">Phosphoprotein</keyword>
<accession>M1UMX3</accession>
<comment type="catalytic activity">
    <reaction evidence="6">
        <text>(6S)-NADPHX + ATP = ADP + phosphate + NADPH + H(+)</text>
        <dbReference type="Rhea" id="RHEA:32231"/>
        <dbReference type="ChEBI" id="CHEBI:15378"/>
        <dbReference type="ChEBI" id="CHEBI:30616"/>
        <dbReference type="ChEBI" id="CHEBI:43474"/>
        <dbReference type="ChEBI" id="CHEBI:57783"/>
        <dbReference type="ChEBI" id="CHEBI:64076"/>
        <dbReference type="ChEBI" id="CHEBI:456216"/>
        <dbReference type="EC" id="4.2.1.93"/>
    </reaction>
</comment>
<keyword evidence="1 6" id="KW-0547">Nucleotide-binding</keyword>
<dbReference type="GeneID" id="16992078"/>
<dbReference type="eggNOG" id="KOG3974">
    <property type="taxonomic scope" value="Eukaryota"/>
</dbReference>
<comment type="function">
    <text evidence="6">Catalyzes the dehydration of the S-form of NAD(P)HX at the expense of ATP, which is converted to ADP. Together with NAD(P)HX epimerase, which catalyzes the epimerization of the S- and R-forms, the enzyme allows the repair of both epimers of NAD(P)HX, a damaged form of NAD(P)H that is a result of enzymatic or heat-dependent hydration.</text>
</comment>
<evidence type="ECO:0000259" key="7">
    <source>
        <dbReference type="PROSITE" id="PS51383"/>
    </source>
</evidence>
<comment type="cofactor">
    <cofactor evidence="6">
        <name>Mg(2+)</name>
        <dbReference type="ChEBI" id="CHEBI:18420"/>
    </cofactor>
</comment>
<dbReference type="Gene3D" id="3.40.1190.20">
    <property type="match status" value="1"/>
</dbReference>
<feature type="binding site" evidence="6">
    <location>
        <begin position="262"/>
        <end position="268"/>
    </location>
    <ligand>
        <name>(6S)-NADPHX</name>
        <dbReference type="ChEBI" id="CHEBI:64076"/>
    </ligand>
</feature>
<dbReference type="STRING" id="280699.M1UMX3"/>